<reference evidence="3 4" key="1">
    <citation type="submission" date="2016-04" db="EMBL/GenBank/DDBJ databases">
        <title>Complete genome sequence of Fictibacillus phosphorivorans G25-29, a strain toxic to nematodes.</title>
        <authorList>
            <person name="Zheng Z."/>
        </authorList>
    </citation>
    <scope>NUCLEOTIDE SEQUENCE [LARGE SCALE GENOMIC DNA]</scope>
    <source>
        <strain evidence="3 4">G25-29</strain>
    </source>
</reference>
<dbReference type="RefSeq" id="WP_066394633.1">
    <property type="nucleotide sequence ID" value="NZ_CP015378.1"/>
</dbReference>
<proteinExistence type="predicted"/>
<keyword evidence="4" id="KW-1185">Reference proteome</keyword>
<dbReference type="Gene3D" id="3.40.50.1820">
    <property type="entry name" value="alpha/beta hydrolase"/>
    <property type="match status" value="1"/>
</dbReference>
<evidence type="ECO:0000256" key="1">
    <source>
        <dbReference type="ARBA" id="ARBA00022801"/>
    </source>
</evidence>
<evidence type="ECO:0000313" key="4">
    <source>
        <dbReference type="Proteomes" id="UP000076623"/>
    </source>
</evidence>
<dbReference type="Pfam" id="PF12146">
    <property type="entry name" value="Hydrolase_4"/>
    <property type="match status" value="1"/>
</dbReference>
<dbReference type="STRING" id="1221500.ABE65_010815"/>
<keyword evidence="1" id="KW-0378">Hydrolase</keyword>
<dbReference type="InterPro" id="IPR029058">
    <property type="entry name" value="AB_hydrolase_fold"/>
</dbReference>
<sequence>MVASDCIWWKGRKLAHTLHLPHAIGVGEKKTPLIIICHGFTSTRIGVDRLFVKTAQALVKLGYAVLRFDYAGCGESEGEYGENEFACFIEQTKEVISFGSKLPSVEEHSITLIGHSLGGAVASCTAAEDNRVHNFITWSAVGNPFADIKEIVGYNGEHAVVDHLGYAITEEFLFSLKSYSPLEAIQQFSGNALFIHGTGDPVISSNYCRDYYERSILAKRGTCSMLLIEGANHTYSSIKHFDQLITATSEWLLTNVKVPVQNTFKKSV</sequence>
<feature type="domain" description="Serine aminopeptidase S33" evidence="2">
    <location>
        <begin position="32"/>
        <end position="140"/>
    </location>
</feature>
<dbReference type="InterPro" id="IPR050261">
    <property type="entry name" value="FrsA_esterase"/>
</dbReference>
<organism evidence="3 4">
    <name type="scientific">Fictibacillus phosphorivorans</name>
    <dbReference type="NCBI Taxonomy" id="1221500"/>
    <lineage>
        <taxon>Bacteria</taxon>
        <taxon>Bacillati</taxon>
        <taxon>Bacillota</taxon>
        <taxon>Bacilli</taxon>
        <taxon>Bacillales</taxon>
        <taxon>Fictibacillaceae</taxon>
        <taxon>Fictibacillus</taxon>
    </lineage>
</organism>
<accession>A0A160IMP4</accession>
<dbReference type="PANTHER" id="PTHR22946:SF9">
    <property type="entry name" value="POLYKETIDE TRANSFERASE AF380"/>
    <property type="match status" value="1"/>
</dbReference>
<evidence type="ECO:0000259" key="2">
    <source>
        <dbReference type="Pfam" id="PF12146"/>
    </source>
</evidence>
<dbReference type="AlphaFoldDB" id="A0A160IMP4"/>
<dbReference type="EMBL" id="CP015378">
    <property type="protein sequence ID" value="ANC77267.1"/>
    <property type="molecule type" value="Genomic_DNA"/>
</dbReference>
<dbReference type="KEGG" id="fpn:ABE65_010815"/>
<dbReference type="InterPro" id="IPR022742">
    <property type="entry name" value="Hydrolase_4"/>
</dbReference>
<name>A0A160IMP4_9BACL</name>
<protein>
    <recommendedName>
        <fullName evidence="2">Serine aminopeptidase S33 domain-containing protein</fullName>
    </recommendedName>
</protein>
<gene>
    <name evidence="3" type="ORF">ABE65_010815</name>
</gene>
<evidence type="ECO:0000313" key="3">
    <source>
        <dbReference type="EMBL" id="ANC77267.1"/>
    </source>
</evidence>
<dbReference type="SUPFAM" id="SSF53474">
    <property type="entry name" value="alpha/beta-Hydrolases"/>
    <property type="match status" value="1"/>
</dbReference>
<dbReference type="GO" id="GO:0052689">
    <property type="term" value="F:carboxylic ester hydrolase activity"/>
    <property type="evidence" value="ECO:0007669"/>
    <property type="project" value="UniProtKB-ARBA"/>
</dbReference>
<dbReference type="Proteomes" id="UP000076623">
    <property type="component" value="Chromosome"/>
</dbReference>
<dbReference type="PANTHER" id="PTHR22946">
    <property type="entry name" value="DIENELACTONE HYDROLASE DOMAIN-CONTAINING PROTEIN-RELATED"/>
    <property type="match status" value="1"/>
</dbReference>